<evidence type="ECO:0000313" key="1">
    <source>
        <dbReference type="EMBL" id="MBD1602508.1"/>
    </source>
</evidence>
<gene>
    <name evidence="1" type="ORF">HAQ05_27980</name>
</gene>
<dbReference type="EMBL" id="JAAOCA010000114">
    <property type="protein sequence ID" value="MBD1602508.1"/>
    <property type="molecule type" value="Genomic_DNA"/>
</dbReference>
<comment type="caution">
    <text evidence="1">The sequence shown here is derived from an EMBL/GenBank/DDBJ whole genome shotgun (WGS) entry which is preliminary data.</text>
</comment>
<protein>
    <submittedName>
        <fullName evidence="1">Uncharacterized protein</fullName>
    </submittedName>
</protein>
<dbReference type="RefSeq" id="WP_190427628.1">
    <property type="nucleotide sequence ID" value="NZ_JAAOCA010000114.1"/>
</dbReference>
<accession>A0ABR7ZAV6</accession>
<organism evidence="1 2">
    <name type="scientific">Pseudomonas typographi</name>
    <dbReference type="NCBI Taxonomy" id="2715964"/>
    <lineage>
        <taxon>Bacteria</taxon>
        <taxon>Pseudomonadati</taxon>
        <taxon>Pseudomonadota</taxon>
        <taxon>Gammaproteobacteria</taxon>
        <taxon>Pseudomonadales</taxon>
        <taxon>Pseudomonadaceae</taxon>
        <taxon>Pseudomonas</taxon>
    </lineage>
</organism>
<sequence length="204" mass="21540">SKGSVTTGTSGAYYYVDLTLACVDPVVAFKCTSDFAYLLSQTDNGNGTWTFRFGSYSPGQTISYWLFDVPPTGGSTYGMQVFNATGSLVFDALYPYLNPTQIYQDTSGALIGSNVTLTGDAGKTYAVVQNYMALLQYVGWEDPSGAVGPSTTYNVSMEGSVAKFTSANTLVLSTLQIYYAITGSVSYSGGGGTACYLMVDVTGL</sequence>
<keyword evidence="2" id="KW-1185">Reference proteome</keyword>
<reference evidence="1 2" key="1">
    <citation type="journal article" date="2020" name="Insects">
        <title>Bacteria Belonging to Pseudomonas typographi sp. nov. from the Bark Beetle Ips typographus Have Genomic Potential to Aid in the Host Ecology.</title>
        <authorList>
            <person name="Peral-Aranega E."/>
            <person name="Saati-Santamaria Z."/>
            <person name="Kolarik M."/>
            <person name="Rivas R."/>
            <person name="Garcia-Fraile P."/>
        </authorList>
    </citation>
    <scope>NUCLEOTIDE SEQUENCE [LARGE SCALE GENOMIC DNA]</scope>
    <source>
        <strain evidence="1 2">CA3A</strain>
    </source>
</reference>
<dbReference type="Proteomes" id="UP000805841">
    <property type="component" value="Unassembled WGS sequence"/>
</dbReference>
<feature type="non-terminal residue" evidence="1">
    <location>
        <position position="1"/>
    </location>
</feature>
<name>A0ABR7ZAV6_9PSED</name>
<evidence type="ECO:0000313" key="2">
    <source>
        <dbReference type="Proteomes" id="UP000805841"/>
    </source>
</evidence>
<proteinExistence type="predicted"/>